<dbReference type="GeneID" id="31360742"/>
<evidence type="ECO:0000313" key="3">
    <source>
        <dbReference type="Proteomes" id="UP000001396"/>
    </source>
</evidence>
<dbReference type="AlphaFoldDB" id="D3B9V7"/>
<dbReference type="Proteomes" id="UP000001396">
    <property type="component" value="Unassembled WGS sequence"/>
</dbReference>
<gene>
    <name evidence="2" type="ORF">PPL_05257</name>
</gene>
<name>D3B9V7_HETP5</name>
<reference evidence="2 3" key="1">
    <citation type="journal article" date="2011" name="Genome Res.">
        <title>Phylogeny-wide analysis of social amoeba genomes highlights ancient origins for complex intercellular communication.</title>
        <authorList>
            <person name="Heidel A.J."/>
            <person name="Lawal H.M."/>
            <person name="Felder M."/>
            <person name="Schilde C."/>
            <person name="Helps N.R."/>
            <person name="Tunggal B."/>
            <person name="Rivero F."/>
            <person name="John U."/>
            <person name="Schleicher M."/>
            <person name="Eichinger L."/>
            <person name="Platzer M."/>
            <person name="Noegel A.A."/>
            <person name="Schaap P."/>
            <person name="Gloeckner G."/>
        </authorList>
    </citation>
    <scope>NUCLEOTIDE SEQUENCE [LARGE SCALE GENOMIC DNA]</scope>
    <source>
        <strain evidence="3">ATCC 26659 / Pp 5 / PN500</strain>
    </source>
</reference>
<organism evidence="2 3">
    <name type="scientific">Heterostelium pallidum (strain ATCC 26659 / Pp 5 / PN500)</name>
    <name type="common">Cellular slime mold</name>
    <name type="synonym">Polysphondylium pallidum</name>
    <dbReference type="NCBI Taxonomy" id="670386"/>
    <lineage>
        <taxon>Eukaryota</taxon>
        <taxon>Amoebozoa</taxon>
        <taxon>Evosea</taxon>
        <taxon>Eumycetozoa</taxon>
        <taxon>Dictyostelia</taxon>
        <taxon>Acytosteliales</taxon>
        <taxon>Acytosteliaceae</taxon>
        <taxon>Heterostelium</taxon>
    </lineage>
</organism>
<dbReference type="InParanoid" id="D3B9V7"/>
<accession>D3B9V7</accession>
<feature type="transmembrane region" description="Helical" evidence="1">
    <location>
        <begin position="30"/>
        <end position="49"/>
    </location>
</feature>
<dbReference type="RefSeq" id="XP_020433928.1">
    <property type="nucleotide sequence ID" value="XM_020576147.1"/>
</dbReference>
<comment type="caution">
    <text evidence="2">The sequence shown here is derived from an EMBL/GenBank/DDBJ whole genome shotgun (WGS) entry which is preliminary data.</text>
</comment>
<dbReference type="EMBL" id="ADBJ01000024">
    <property type="protein sequence ID" value="EFA81811.1"/>
    <property type="molecule type" value="Genomic_DNA"/>
</dbReference>
<evidence type="ECO:0000256" key="1">
    <source>
        <dbReference type="SAM" id="Phobius"/>
    </source>
</evidence>
<keyword evidence="1" id="KW-0812">Transmembrane</keyword>
<protein>
    <submittedName>
        <fullName evidence="2">Uncharacterized protein</fullName>
    </submittedName>
</protein>
<keyword evidence="1" id="KW-1133">Transmembrane helix</keyword>
<proteinExistence type="predicted"/>
<sequence>MLIAATLAVDEISIQSYTKIYRKTKKDKKIYTLFDYFIFIYCDVIVILYRSMLQHN</sequence>
<keyword evidence="3" id="KW-1185">Reference proteome</keyword>
<keyword evidence="1" id="KW-0472">Membrane</keyword>
<evidence type="ECO:0000313" key="2">
    <source>
        <dbReference type="EMBL" id="EFA81811.1"/>
    </source>
</evidence>